<dbReference type="InterPro" id="IPR036412">
    <property type="entry name" value="HAD-like_sf"/>
</dbReference>
<dbReference type="InterPro" id="IPR029057">
    <property type="entry name" value="PRTase-like"/>
</dbReference>
<name>A0ABS8X8G8_9GAMM</name>
<evidence type="ECO:0000313" key="2">
    <source>
        <dbReference type="Proteomes" id="UP001320170"/>
    </source>
</evidence>
<evidence type="ECO:0000313" key="1">
    <source>
        <dbReference type="EMBL" id="MCE3533747.1"/>
    </source>
</evidence>
<dbReference type="Pfam" id="PF13419">
    <property type="entry name" value="HAD_2"/>
    <property type="match status" value="1"/>
</dbReference>
<dbReference type="RefSeq" id="WP_232891278.1">
    <property type="nucleotide sequence ID" value="NZ_JAJSPM010000009.1"/>
</dbReference>
<dbReference type="InterPro" id="IPR006439">
    <property type="entry name" value="HAD-SF_hydro_IA"/>
</dbReference>
<dbReference type="SUPFAM" id="SSF53271">
    <property type="entry name" value="PRTase-like"/>
    <property type="match status" value="1"/>
</dbReference>
<dbReference type="Gene3D" id="3.40.50.2020">
    <property type="match status" value="1"/>
</dbReference>
<dbReference type="NCBIfam" id="TIGR01549">
    <property type="entry name" value="HAD-SF-IA-v1"/>
    <property type="match status" value="1"/>
</dbReference>
<dbReference type="Gene3D" id="1.10.150.520">
    <property type="match status" value="1"/>
</dbReference>
<dbReference type="InterPro" id="IPR041492">
    <property type="entry name" value="HAD_2"/>
</dbReference>
<dbReference type="GO" id="GO:0016787">
    <property type="term" value="F:hydrolase activity"/>
    <property type="evidence" value="ECO:0007669"/>
    <property type="project" value="UniProtKB-KW"/>
</dbReference>
<dbReference type="CDD" id="cd06223">
    <property type="entry name" value="PRTases_typeI"/>
    <property type="match status" value="1"/>
</dbReference>
<dbReference type="EMBL" id="JAJTND010000005">
    <property type="protein sequence ID" value="MCE3533747.1"/>
    <property type="molecule type" value="Genomic_DNA"/>
</dbReference>
<keyword evidence="1" id="KW-0378">Hydrolase</keyword>
<dbReference type="Proteomes" id="UP001320170">
    <property type="component" value="Unassembled WGS sequence"/>
</dbReference>
<protein>
    <submittedName>
        <fullName evidence="1">HAD family hydrolase</fullName>
    </submittedName>
</protein>
<dbReference type="SUPFAM" id="SSF56784">
    <property type="entry name" value="HAD-like"/>
    <property type="match status" value="1"/>
</dbReference>
<sequence>MPKENGFHQRQQILFAKLNDIEAEIPIIVAATSEELSQPENHFNMTEEEKQYSRLQLFIKKGKMFGYNGNQPTTKITGLASNSITLFGKPRQISPVSIMQNEALFSLLKVHTNAYLEKVLKAPTKENKENTYLEIMVNRLYQIIKKACPSQDEVIHLATMERDLSEPESGKNRLTAEFSTLLLTELRKKIAQNNDPWKVELDRVLALKQRTSRAESYGIHRIAQQALTLYQSRNIAEKIIPNEKVIMIDDHIQAGSAISCAADEIRDNNANLLSIVCITAHKNNKFFNIQPDVKEFIISLLPNTSKDLPRLNEILRLVGLSMETLTNIEGMILISILCDSNNPEHKSDFQTLLKKYDASDDMNHSLFEHQKDSLMEEFEKPKVEFAHFERELLAAIKKGRYTVSYEKQIVLSDEEGQNIRKEIDKRAGLPWLLFDFDDTLHNLNNSTFIIFQDIIKIYSGIEIPIETIRETRQTLKDRGQYQYQQMLLDFIRQHNPSVQVSFEEITKAYQEHKNAEPFAPKMSKEDFLTLRNKYRIGIITDGSAFASKVPKIREFYGVDIDGYINSDNNLPKKPNPAMFHEFRKVYNVKDKPIAYVGDRDDLDGVMARNVNLDFISIDPMQSTIDMEKFTRELNTIEERRKAAIKKWKELMKYAFLTNATEKSSRENLPLSQNGEVLSDLPKTYGLD</sequence>
<accession>A0ABS8X8G8</accession>
<dbReference type="InterPro" id="IPR000836">
    <property type="entry name" value="PRTase_dom"/>
</dbReference>
<gene>
    <name evidence="1" type="ORF">LXO92_15355</name>
</gene>
<dbReference type="InterPro" id="IPR023214">
    <property type="entry name" value="HAD_sf"/>
</dbReference>
<proteinExistence type="predicted"/>
<keyword evidence="2" id="KW-1185">Reference proteome</keyword>
<comment type="caution">
    <text evidence="1">The sequence shown here is derived from an EMBL/GenBank/DDBJ whole genome shotgun (WGS) entry which is preliminary data.</text>
</comment>
<organism evidence="1 2">
    <name type="scientific">Legionella resiliens</name>
    <dbReference type="NCBI Taxonomy" id="2905958"/>
    <lineage>
        <taxon>Bacteria</taxon>
        <taxon>Pseudomonadati</taxon>
        <taxon>Pseudomonadota</taxon>
        <taxon>Gammaproteobacteria</taxon>
        <taxon>Legionellales</taxon>
        <taxon>Legionellaceae</taxon>
        <taxon>Legionella</taxon>
    </lineage>
</organism>
<dbReference type="Gene3D" id="3.40.50.1000">
    <property type="entry name" value="HAD superfamily/HAD-like"/>
    <property type="match status" value="1"/>
</dbReference>
<reference evidence="1 2" key="1">
    <citation type="journal article" date="2024" name="Pathogens">
        <title>Characterization of a Novel Species of Legionella Isolated from a Healthcare Facility: Legionella resiliens sp. nov.</title>
        <authorList>
            <person name="Cristino S."/>
            <person name="Pascale M.R."/>
            <person name="Marino F."/>
            <person name="Derelitto C."/>
            <person name="Salaris S."/>
            <person name="Orsini M."/>
            <person name="Squarzoni S."/>
            <person name="Grottola A."/>
            <person name="Girolamini L."/>
        </authorList>
    </citation>
    <scope>NUCLEOTIDE SEQUENCE [LARGE SCALE GENOMIC DNA]</scope>
    <source>
        <strain evidence="1 2">8cVS16</strain>
    </source>
</reference>